<keyword evidence="7" id="KW-1133">Transmembrane helix</keyword>
<dbReference type="Pfam" id="PF01435">
    <property type="entry name" value="Peptidase_M48"/>
    <property type="match status" value="1"/>
</dbReference>
<keyword evidence="5 6" id="KW-0482">Metalloprotease</keyword>
<evidence type="ECO:0000256" key="6">
    <source>
        <dbReference type="RuleBase" id="RU003983"/>
    </source>
</evidence>
<dbReference type="GO" id="GO:0046872">
    <property type="term" value="F:metal ion binding"/>
    <property type="evidence" value="ECO:0007669"/>
    <property type="project" value="UniProtKB-KW"/>
</dbReference>
<feature type="transmembrane region" description="Helical" evidence="7">
    <location>
        <begin position="50"/>
        <end position="74"/>
    </location>
</feature>
<keyword evidence="7" id="KW-0812">Transmembrane</keyword>
<evidence type="ECO:0000256" key="7">
    <source>
        <dbReference type="SAM" id="Phobius"/>
    </source>
</evidence>
<feature type="domain" description="Peptidase M48" evidence="8">
    <location>
        <begin position="228"/>
        <end position="377"/>
    </location>
</feature>
<proteinExistence type="inferred from homology"/>
<organism evidence="9 10">
    <name type="scientific">Paramicrosporidium saccamoebae</name>
    <dbReference type="NCBI Taxonomy" id="1246581"/>
    <lineage>
        <taxon>Eukaryota</taxon>
        <taxon>Fungi</taxon>
        <taxon>Fungi incertae sedis</taxon>
        <taxon>Cryptomycota</taxon>
        <taxon>Cryptomycota incertae sedis</taxon>
        <taxon>Paramicrosporidium</taxon>
    </lineage>
</organism>
<dbReference type="EMBL" id="MTSL01000041">
    <property type="protein sequence ID" value="PJF19784.1"/>
    <property type="molecule type" value="Genomic_DNA"/>
</dbReference>
<comment type="similarity">
    <text evidence="6">Belongs to the peptidase M48 family.</text>
</comment>
<keyword evidence="2" id="KW-0479">Metal-binding</keyword>
<keyword evidence="7" id="KW-0472">Membrane</keyword>
<keyword evidence="10" id="KW-1185">Reference proteome</keyword>
<evidence type="ECO:0000313" key="10">
    <source>
        <dbReference type="Proteomes" id="UP000240830"/>
    </source>
</evidence>
<keyword evidence="1 6" id="KW-0645">Protease</keyword>
<sequence>MAAWWIRSRIETLYLVPLITIFSVQSVATICQIVQVYFHVLSSSLDYPNILSASATLFVFPYSLLQLLTLALVVQRRWVARLWKAVQVFSMSSNTMRPAAFAVSWYSLLALCRNPQWVITMVQQNMVLWILEWSFFVLGNAALSLVFLKAISWKRTHLACLLYCSLSTAFFVADIQKGFLPYRFLPPLKLNEKTAEVFYLAARYNFDPQLIRQTNRDYFISFSSHDSDGKKIYISKGIWNRQEKAAAMAYELGRLTHQDAKIEWALSYGKRLISDILMFYCITPEVYAAFGLGDEAVIAAVAIRDAFSASFSTLLRPFYNLFQQSRVYAADEFATLAGYGEYMVSLMMDLPINLTANKFFEVVLLSEPSKKRRKAAILQKMKAL</sequence>
<evidence type="ECO:0000256" key="3">
    <source>
        <dbReference type="ARBA" id="ARBA00022801"/>
    </source>
</evidence>
<evidence type="ECO:0000313" key="9">
    <source>
        <dbReference type="EMBL" id="PJF19784.1"/>
    </source>
</evidence>
<evidence type="ECO:0000259" key="8">
    <source>
        <dbReference type="Pfam" id="PF01435"/>
    </source>
</evidence>
<comment type="cofactor">
    <cofactor evidence="6">
        <name>Zn(2+)</name>
        <dbReference type="ChEBI" id="CHEBI:29105"/>
    </cofactor>
    <text evidence="6">Binds 1 zinc ion per subunit.</text>
</comment>
<dbReference type="GO" id="GO:0004222">
    <property type="term" value="F:metalloendopeptidase activity"/>
    <property type="evidence" value="ECO:0007669"/>
    <property type="project" value="InterPro"/>
</dbReference>
<feature type="transmembrane region" description="Helical" evidence="7">
    <location>
        <begin position="126"/>
        <end position="148"/>
    </location>
</feature>
<accession>A0A2H9TPX0</accession>
<evidence type="ECO:0000256" key="1">
    <source>
        <dbReference type="ARBA" id="ARBA00022670"/>
    </source>
</evidence>
<keyword evidence="3 6" id="KW-0378">Hydrolase</keyword>
<dbReference type="AlphaFoldDB" id="A0A2H9TPX0"/>
<dbReference type="InterPro" id="IPR001915">
    <property type="entry name" value="Peptidase_M48"/>
</dbReference>
<dbReference type="GO" id="GO:0006508">
    <property type="term" value="P:proteolysis"/>
    <property type="evidence" value="ECO:0007669"/>
    <property type="project" value="UniProtKB-KW"/>
</dbReference>
<keyword evidence="4 6" id="KW-0862">Zinc</keyword>
<evidence type="ECO:0000256" key="2">
    <source>
        <dbReference type="ARBA" id="ARBA00022723"/>
    </source>
</evidence>
<feature type="transmembrane region" description="Helical" evidence="7">
    <location>
        <begin position="12"/>
        <end position="38"/>
    </location>
</feature>
<gene>
    <name evidence="9" type="ORF">PSACC_00381</name>
</gene>
<evidence type="ECO:0000256" key="4">
    <source>
        <dbReference type="ARBA" id="ARBA00022833"/>
    </source>
</evidence>
<protein>
    <recommendedName>
        <fullName evidence="8">Peptidase M48 domain-containing protein</fullName>
    </recommendedName>
</protein>
<dbReference type="Proteomes" id="UP000240830">
    <property type="component" value="Unassembled WGS sequence"/>
</dbReference>
<evidence type="ECO:0000256" key="5">
    <source>
        <dbReference type="ARBA" id="ARBA00023049"/>
    </source>
</evidence>
<comment type="caution">
    <text evidence="9">The sequence shown here is derived from an EMBL/GenBank/DDBJ whole genome shotgun (WGS) entry which is preliminary data.</text>
</comment>
<name>A0A2H9TPX0_9FUNG</name>
<reference evidence="9 10" key="1">
    <citation type="submission" date="2016-10" db="EMBL/GenBank/DDBJ databases">
        <title>The genome of Paramicrosporidium saccamoebae is the missing link in understanding Cryptomycota and Microsporidia evolution.</title>
        <authorList>
            <person name="Quandt C.A."/>
            <person name="Beaudet D."/>
            <person name="Corsaro D."/>
            <person name="Michel R."/>
            <person name="Corradi N."/>
            <person name="James T."/>
        </authorList>
    </citation>
    <scope>NUCLEOTIDE SEQUENCE [LARGE SCALE GENOMIC DNA]</scope>
    <source>
        <strain evidence="9 10">KSL3</strain>
    </source>
</reference>